<reference evidence="2" key="1">
    <citation type="submission" date="2021-05" db="EMBL/GenBank/DDBJ databases">
        <title>The genome of the haptophyte Pavlova lutheri (Diacronema luteri, Pavlovales) - a model for lipid biosynthesis in eukaryotic algae.</title>
        <authorList>
            <person name="Hulatt C.J."/>
            <person name="Posewitz M.C."/>
        </authorList>
    </citation>
    <scope>NUCLEOTIDE SEQUENCE</scope>
    <source>
        <strain evidence="2">NIVA-4/92</strain>
    </source>
</reference>
<proteinExistence type="predicted"/>
<evidence type="ECO:0000313" key="3">
    <source>
        <dbReference type="Proteomes" id="UP000751190"/>
    </source>
</evidence>
<organism evidence="2 3">
    <name type="scientific">Diacronema lutheri</name>
    <name type="common">Unicellular marine alga</name>
    <name type="synonym">Monochrysis lutheri</name>
    <dbReference type="NCBI Taxonomy" id="2081491"/>
    <lineage>
        <taxon>Eukaryota</taxon>
        <taxon>Haptista</taxon>
        <taxon>Haptophyta</taxon>
        <taxon>Pavlovophyceae</taxon>
        <taxon>Pavlovales</taxon>
        <taxon>Pavlovaceae</taxon>
        <taxon>Diacronema</taxon>
    </lineage>
</organism>
<protein>
    <submittedName>
        <fullName evidence="2">Uncharacterized protein</fullName>
    </submittedName>
</protein>
<comment type="caution">
    <text evidence="2">The sequence shown here is derived from an EMBL/GenBank/DDBJ whole genome shotgun (WGS) entry which is preliminary data.</text>
</comment>
<gene>
    <name evidence="2" type="ORF">KFE25_010934</name>
</gene>
<feature type="compositionally biased region" description="Polar residues" evidence="1">
    <location>
        <begin position="230"/>
        <end position="245"/>
    </location>
</feature>
<evidence type="ECO:0000256" key="1">
    <source>
        <dbReference type="SAM" id="MobiDB-lite"/>
    </source>
</evidence>
<dbReference type="Proteomes" id="UP000751190">
    <property type="component" value="Unassembled WGS sequence"/>
</dbReference>
<feature type="region of interest" description="Disordered" evidence="1">
    <location>
        <begin position="397"/>
        <end position="447"/>
    </location>
</feature>
<evidence type="ECO:0000313" key="2">
    <source>
        <dbReference type="EMBL" id="KAG8459885.1"/>
    </source>
</evidence>
<feature type="region of interest" description="Disordered" evidence="1">
    <location>
        <begin position="354"/>
        <end position="381"/>
    </location>
</feature>
<name>A0A8J5XAY8_DIALT</name>
<feature type="region of interest" description="Disordered" evidence="1">
    <location>
        <begin position="230"/>
        <end position="258"/>
    </location>
</feature>
<feature type="region of interest" description="Disordered" evidence="1">
    <location>
        <begin position="1"/>
        <end position="35"/>
    </location>
</feature>
<dbReference type="AlphaFoldDB" id="A0A8J5XAY8"/>
<accession>A0A8J5XAY8</accession>
<dbReference type="EMBL" id="JAGTXO010000036">
    <property type="protein sequence ID" value="KAG8459885.1"/>
    <property type="molecule type" value="Genomic_DNA"/>
</dbReference>
<sequence length="563" mass="56990">MSPPLEAPQGAPPIEAVLPPERQAPPSSAKPCDDDWIEQRRQKHNMSQKAYMMRKKARRESLAAAAREAEAAQTASITGVVVPSHVISSVGSLPVAIAMRAATAPAPAVVPVCVAQAEAPPADAAGVLSAMSMIRARARALASLLGADMAAEFVDYLANSCARTPEQALSLALLVERRFAAGGHARAACEVEPNGALRELHSALLRDGRLPLAAALFGAAMGSGMRTAISSEVSSEATQHHQPSTMRAKCHAPSGKNDNGLATRGGIGTYASMLLAPAGGGGGVLPLTERAPPADASRQAVHRASLSLAQLLTADVVASAAPDAAAKAAAAAATTATAAAAVAAAWRKATCVRAHATSGDRPPTGPPCARGDGERDADAGADSAELAAPMDVAAAHGAEPSAACADGGNAEIGSESEPVPLDEAAPLGSPVREGEGEGEGEGATAADGEHDWPAALCAAPSAAPLHPQIVVHPQIVSAQLSRWRTAPPERELAHAGLSYAEASEAACPSTARTDFAGFAALDAAEDAAGDMRAHACWFRRMAGQLRAHESGNRAGPVPPLPSR</sequence>
<keyword evidence="3" id="KW-1185">Reference proteome</keyword>